<name>A0ABP9D5X1_9ACTN</name>
<sequence>MKVVTQSPCRSFARHAIVVGAALLVSLTACAEGSVSDPVDSSNSTARTMYTHSNSVIDRSNPAAVAGFATDIFFADVTESLGSTTRRGVLETQYRAQVTEVLKGSTSGTIVINQAGGIKEDVSYVEKGDALLVPGQSYMIAARYSEAENWYTAVPVSGDVPVTSPSNRAQQKVAGGRAVEDRGEVRKEMQNAIANAIPFSHP</sequence>
<reference evidence="3" key="1">
    <citation type="journal article" date="2019" name="Int. J. Syst. Evol. Microbiol.">
        <title>The Global Catalogue of Microorganisms (GCM) 10K type strain sequencing project: providing services to taxonomists for standard genome sequencing and annotation.</title>
        <authorList>
            <consortium name="The Broad Institute Genomics Platform"/>
            <consortium name="The Broad Institute Genome Sequencing Center for Infectious Disease"/>
            <person name="Wu L."/>
            <person name="Ma J."/>
        </authorList>
    </citation>
    <scope>NUCLEOTIDE SEQUENCE [LARGE SCALE GENOMIC DNA]</scope>
    <source>
        <strain evidence="3">JCM 18542</strain>
    </source>
</reference>
<dbReference type="PROSITE" id="PS51257">
    <property type="entry name" value="PROKAR_LIPOPROTEIN"/>
    <property type="match status" value="1"/>
</dbReference>
<keyword evidence="3" id="KW-1185">Reference proteome</keyword>
<keyword evidence="1" id="KW-0732">Signal</keyword>
<accession>A0ABP9D5X1</accession>
<evidence type="ECO:0000256" key="1">
    <source>
        <dbReference type="SAM" id="SignalP"/>
    </source>
</evidence>
<dbReference type="Proteomes" id="UP001500839">
    <property type="component" value="Unassembled WGS sequence"/>
</dbReference>
<feature type="signal peptide" evidence="1">
    <location>
        <begin position="1"/>
        <end position="31"/>
    </location>
</feature>
<gene>
    <name evidence="2" type="ORF">GCM10023353_38300</name>
</gene>
<comment type="caution">
    <text evidence="2">The sequence shown here is derived from an EMBL/GenBank/DDBJ whole genome shotgun (WGS) entry which is preliminary data.</text>
</comment>
<proteinExistence type="predicted"/>
<dbReference type="EMBL" id="BAABKQ010000002">
    <property type="protein sequence ID" value="GAA4825513.1"/>
    <property type="molecule type" value="Genomic_DNA"/>
</dbReference>
<evidence type="ECO:0000313" key="2">
    <source>
        <dbReference type="EMBL" id="GAA4825513.1"/>
    </source>
</evidence>
<feature type="chain" id="PRO_5045629709" evidence="1">
    <location>
        <begin position="32"/>
        <end position="202"/>
    </location>
</feature>
<organism evidence="2 3">
    <name type="scientific">Tomitella cavernea</name>
    <dbReference type="NCBI Taxonomy" id="1387982"/>
    <lineage>
        <taxon>Bacteria</taxon>
        <taxon>Bacillati</taxon>
        <taxon>Actinomycetota</taxon>
        <taxon>Actinomycetes</taxon>
        <taxon>Mycobacteriales</taxon>
        <taxon>Tomitella</taxon>
    </lineage>
</organism>
<evidence type="ECO:0000313" key="3">
    <source>
        <dbReference type="Proteomes" id="UP001500839"/>
    </source>
</evidence>
<protein>
    <submittedName>
        <fullName evidence="2">Uncharacterized protein</fullName>
    </submittedName>
</protein>